<dbReference type="EMBL" id="KB405058">
    <property type="protein sequence ID" value="EMF57010.1"/>
    <property type="molecule type" value="Genomic_DNA"/>
</dbReference>
<protein>
    <submittedName>
        <fullName evidence="1">Uncharacterized protein</fullName>
    </submittedName>
</protein>
<proteinExistence type="predicted"/>
<organism evidence="1 2">
    <name type="scientific">Streptomyces bottropensis ATCC 25435</name>
    <dbReference type="NCBI Taxonomy" id="1054862"/>
    <lineage>
        <taxon>Bacteria</taxon>
        <taxon>Bacillati</taxon>
        <taxon>Actinomycetota</taxon>
        <taxon>Actinomycetes</taxon>
        <taxon>Kitasatosporales</taxon>
        <taxon>Streptomycetaceae</taxon>
        <taxon>Streptomyces</taxon>
    </lineage>
</organism>
<dbReference type="AlphaFoldDB" id="M3FVI3"/>
<evidence type="ECO:0000313" key="2">
    <source>
        <dbReference type="Proteomes" id="UP000030760"/>
    </source>
</evidence>
<name>M3FVI3_9ACTN</name>
<reference evidence="2" key="1">
    <citation type="journal article" date="2013" name="Genome Announc.">
        <title>Draft Genome Sequence of Streptomyces bottropensis ATCC 25435, a Bottromycin-Producing Actinomycete.</title>
        <authorList>
            <person name="Zhang H."/>
            <person name="Zhou W."/>
            <person name="Zhuang Y."/>
            <person name="Liang X."/>
            <person name="Liu T."/>
        </authorList>
    </citation>
    <scope>NUCLEOTIDE SEQUENCE [LARGE SCALE GENOMIC DNA]</scope>
    <source>
        <strain evidence="2">ATCC 25435</strain>
    </source>
</reference>
<dbReference type="Proteomes" id="UP000030760">
    <property type="component" value="Unassembled WGS sequence"/>
</dbReference>
<sequence length="76" mass="7998">MCADGRCTCEQAPCRSCRAGCCCADRSTIPCRGPGMSADHRAAAISGNRGTNRSVADPFRAMAVPLPRELDRGGRV</sequence>
<gene>
    <name evidence="1" type="ORF">SBD_1546</name>
</gene>
<accession>M3FVI3</accession>
<evidence type="ECO:0000313" key="1">
    <source>
        <dbReference type="EMBL" id="EMF57010.1"/>
    </source>
</evidence>